<dbReference type="FunFam" id="3.40.1440.10:FF:000001">
    <property type="entry name" value="UvrABC system protein C"/>
    <property type="match status" value="1"/>
</dbReference>
<evidence type="ECO:0000259" key="10">
    <source>
        <dbReference type="PROSITE" id="PS50164"/>
    </source>
</evidence>
<dbReference type="GO" id="GO:0009432">
    <property type="term" value="P:SOS response"/>
    <property type="evidence" value="ECO:0007669"/>
    <property type="project" value="UniProtKB-UniRule"/>
</dbReference>
<feature type="region of interest" description="Disordered" evidence="8">
    <location>
        <begin position="363"/>
        <end position="382"/>
    </location>
</feature>
<dbReference type="AlphaFoldDB" id="A0A2S4M2W3"/>
<dbReference type="Gene3D" id="3.30.420.340">
    <property type="entry name" value="UvrC, RNAse H endonuclease domain"/>
    <property type="match status" value="1"/>
</dbReference>
<dbReference type="InterPro" id="IPR035901">
    <property type="entry name" value="GIY-YIG_endonuc_sf"/>
</dbReference>
<evidence type="ECO:0000256" key="3">
    <source>
        <dbReference type="ARBA" id="ARBA00022769"/>
    </source>
</evidence>
<dbReference type="GO" id="GO:0003677">
    <property type="term" value="F:DNA binding"/>
    <property type="evidence" value="ECO:0007669"/>
    <property type="project" value="UniProtKB-UniRule"/>
</dbReference>
<dbReference type="PROSITE" id="PS50164">
    <property type="entry name" value="GIY_YIG"/>
    <property type="match status" value="1"/>
</dbReference>
<evidence type="ECO:0000256" key="5">
    <source>
        <dbReference type="ARBA" id="ARBA00023204"/>
    </source>
</evidence>
<dbReference type="InterPro" id="IPR050066">
    <property type="entry name" value="UvrABC_protein_C"/>
</dbReference>
<evidence type="ECO:0000259" key="11">
    <source>
        <dbReference type="PROSITE" id="PS50165"/>
    </source>
</evidence>
<dbReference type="InterPro" id="IPR047296">
    <property type="entry name" value="GIY-YIG_UvrC_Cho"/>
</dbReference>
<feature type="domain" description="UvrC family homology region profile" evidence="11">
    <location>
        <begin position="388"/>
        <end position="608"/>
    </location>
</feature>
<evidence type="ECO:0000256" key="6">
    <source>
        <dbReference type="ARBA" id="ARBA00023236"/>
    </source>
</evidence>
<sequence>MTASTEPDVFDPKEVLAQLPHLPGVYRYYDAQNAVLYVGKARDLKKRVSSYFTKTQLSPRIAMMVTRIARIETTVTRSEAEALLLENNLIKALAPRYNILFRDDKSYPFLKLTGHKFPRMAYYRGAVDRNNQYFGPFPSAYAVRESIQILQRVFQLRTCEDSVFNNRTRPCLLHQIARCTAPCVGAISQEDYARDVSNASRFLLGRQGEVMKELETKMHAFAAELKFEQAAAVRNQMSSLSTVLHQQAIETGSESDVDILAVVALGGRVCVNLAMVRGGRHLGDKAYFPAHVERALTDDEGGVAEEIADETVVAAAALKSLPSLARKALVESAAAHAQEADEADALDDAEAPDPLAIAADLDDEAGEEGDASAPKPSTRRARAGGIESEVLDAFIAQHYFGNRVPPVLVVSHPPANRELVDVLSEQAGHKVALVRQPQGQKRAWLAMAEQNARLALARLLSEQGSQQARTRTLAQLLGLELDDLAHLRIECFDISHTMGEATQASCVIYHHHKMQSSEYRRYNITGITGGDDYAAMRQVLTRRYEKMVAQSARNENDAAQTLQAEATDPADPGVSPDGAEPVAAGSTLPNIVLIDGGKGQVEIARQVFDELGLDPAMLVGVAKGEGRKVGLETLVFADGRAPLELGKESAALMLVAQIRDEAHRFAITGMRAKRGKTRQTSRLEELEGVGAKRRQRLLARFGGLRGVMAASVEDLASVEGISRALAEQIYQQLH</sequence>
<proteinExistence type="inferred from homology"/>
<dbReference type="SUPFAM" id="SSF47781">
    <property type="entry name" value="RuvA domain 2-like"/>
    <property type="match status" value="1"/>
</dbReference>
<comment type="function">
    <text evidence="7">The UvrABC repair system catalyzes the recognition and processing of DNA lesions. UvrC both incises the 5' and 3' sides of the lesion. The N-terminal half is responsible for the 3' incision and the C-terminal half is responsible for the 5' incision.</text>
</comment>
<dbReference type="GO" id="GO:0009380">
    <property type="term" value="C:excinuclease repair complex"/>
    <property type="evidence" value="ECO:0007669"/>
    <property type="project" value="InterPro"/>
</dbReference>
<evidence type="ECO:0000256" key="2">
    <source>
        <dbReference type="ARBA" id="ARBA00022763"/>
    </source>
</evidence>
<dbReference type="Pfam" id="PF01541">
    <property type="entry name" value="GIY-YIG"/>
    <property type="match status" value="1"/>
</dbReference>
<dbReference type="SUPFAM" id="SSF46600">
    <property type="entry name" value="C-terminal UvrC-binding domain of UvrB"/>
    <property type="match status" value="1"/>
</dbReference>
<evidence type="ECO:0000256" key="1">
    <source>
        <dbReference type="ARBA" id="ARBA00022490"/>
    </source>
</evidence>
<dbReference type="HAMAP" id="MF_00203">
    <property type="entry name" value="UvrC"/>
    <property type="match status" value="1"/>
</dbReference>
<dbReference type="SMART" id="SM00278">
    <property type="entry name" value="HhH1"/>
    <property type="match status" value="2"/>
</dbReference>
<dbReference type="NCBIfam" id="TIGR00194">
    <property type="entry name" value="uvrC"/>
    <property type="match status" value="1"/>
</dbReference>
<keyword evidence="5 7" id="KW-0234">DNA repair</keyword>
<dbReference type="InterPro" id="IPR001162">
    <property type="entry name" value="UvrC_RNase_H_dom"/>
</dbReference>
<accession>A0A2S4M2W3</accession>
<dbReference type="Gene3D" id="1.10.150.20">
    <property type="entry name" value="5' to 3' exonuclease, C-terminal subdomain"/>
    <property type="match status" value="1"/>
</dbReference>
<dbReference type="PROSITE" id="PS50165">
    <property type="entry name" value="UVRC"/>
    <property type="match status" value="1"/>
</dbReference>
<dbReference type="NCBIfam" id="NF001824">
    <property type="entry name" value="PRK00558.1-5"/>
    <property type="match status" value="1"/>
</dbReference>
<reference evidence="12 13" key="1">
    <citation type="submission" date="2018-01" db="EMBL/GenBank/DDBJ databases">
        <title>Genomic Encyclopedia of Type Strains, Phase III (KMG-III): the genomes of soil and plant-associated and newly described type strains.</title>
        <authorList>
            <person name="Whitman W."/>
        </authorList>
    </citation>
    <scope>NUCLEOTIDE SEQUENCE [LARGE SCALE GENOMIC DNA]</scope>
    <source>
        <strain evidence="12 13">JCM 18070</strain>
    </source>
</reference>
<keyword evidence="6 7" id="KW-0742">SOS response</keyword>
<dbReference type="Pfam" id="PF22920">
    <property type="entry name" value="UvrC_RNaseH"/>
    <property type="match status" value="2"/>
</dbReference>
<keyword evidence="3 7" id="KW-0228">DNA excision</keyword>
<keyword evidence="13" id="KW-1185">Reference proteome</keyword>
<dbReference type="GO" id="GO:0005737">
    <property type="term" value="C:cytoplasm"/>
    <property type="evidence" value="ECO:0007669"/>
    <property type="project" value="UniProtKB-SubCell"/>
</dbReference>
<dbReference type="Pfam" id="PF14520">
    <property type="entry name" value="HHH_5"/>
    <property type="match status" value="1"/>
</dbReference>
<dbReference type="InterPro" id="IPR003583">
    <property type="entry name" value="Hlx-hairpin-Hlx_DNA-bd_motif"/>
</dbReference>
<dbReference type="PANTHER" id="PTHR30562">
    <property type="entry name" value="UVRC/OXIDOREDUCTASE"/>
    <property type="match status" value="1"/>
</dbReference>
<organism evidence="12 13">
    <name type="scientific">Paraburkholderia eburnea</name>
    <dbReference type="NCBI Taxonomy" id="1189126"/>
    <lineage>
        <taxon>Bacteria</taxon>
        <taxon>Pseudomonadati</taxon>
        <taxon>Pseudomonadota</taxon>
        <taxon>Betaproteobacteria</taxon>
        <taxon>Burkholderiales</taxon>
        <taxon>Burkholderiaceae</taxon>
        <taxon>Paraburkholderia</taxon>
    </lineage>
</organism>
<keyword evidence="1 7" id="KW-0963">Cytoplasm</keyword>
<dbReference type="RefSeq" id="WP_103706001.1">
    <property type="nucleotide sequence ID" value="NZ_PQGA01000012.1"/>
</dbReference>
<evidence type="ECO:0000256" key="8">
    <source>
        <dbReference type="SAM" id="MobiDB-lite"/>
    </source>
</evidence>
<feature type="domain" description="UVR" evidence="9">
    <location>
        <begin position="208"/>
        <end position="243"/>
    </location>
</feature>
<protein>
    <recommendedName>
        <fullName evidence="7">UvrABC system protein C</fullName>
        <shortName evidence="7">Protein UvrC</shortName>
    </recommendedName>
    <alternativeName>
        <fullName evidence="7">Excinuclease ABC subunit C</fullName>
    </alternativeName>
</protein>
<keyword evidence="2 7" id="KW-0227">DNA damage</keyword>
<comment type="caution">
    <text evidence="12">The sequence shown here is derived from an EMBL/GenBank/DDBJ whole genome shotgun (WGS) entry which is preliminary data.</text>
</comment>
<dbReference type="SUPFAM" id="SSF82771">
    <property type="entry name" value="GIY-YIG endonuclease"/>
    <property type="match status" value="1"/>
</dbReference>
<dbReference type="Proteomes" id="UP000237381">
    <property type="component" value="Unassembled WGS sequence"/>
</dbReference>
<dbReference type="EMBL" id="PQGA01000012">
    <property type="protein sequence ID" value="POR49051.1"/>
    <property type="molecule type" value="Genomic_DNA"/>
</dbReference>
<dbReference type="InterPro" id="IPR004791">
    <property type="entry name" value="UvrC"/>
</dbReference>
<gene>
    <name evidence="7" type="primary">uvrC</name>
    <name evidence="12" type="ORF">B0G62_11230</name>
</gene>
<dbReference type="InterPro" id="IPR038476">
    <property type="entry name" value="UvrC_RNase_H_dom_sf"/>
</dbReference>
<dbReference type="GO" id="GO:0009381">
    <property type="term" value="F:excinuclease ABC activity"/>
    <property type="evidence" value="ECO:0007669"/>
    <property type="project" value="UniProtKB-UniRule"/>
</dbReference>
<dbReference type="InterPro" id="IPR036876">
    <property type="entry name" value="UVR_dom_sf"/>
</dbReference>
<dbReference type="Pfam" id="PF02151">
    <property type="entry name" value="UVR"/>
    <property type="match status" value="1"/>
</dbReference>
<dbReference type="InterPro" id="IPR000305">
    <property type="entry name" value="GIY-YIG_endonuc"/>
</dbReference>
<dbReference type="InterPro" id="IPR010994">
    <property type="entry name" value="RuvA_2-like"/>
</dbReference>
<evidence type="ECO:0000256" key="7">
    <source>
        <dbReference type="HAMAP-Rule" id="MF_00203"/>
    </source>
</evidence>
<dbReference type="OrthoDB" id="9804933at2"/>
<comment type="subunit">
    <text evidence="7">Interacts with UvrB in an incision complex.</text>
</comment>
<feature type="domain" description="GIY-YIG" evidence="10">
    <location>
        <begin position="21"/>
        <end position="99"/>
    </location>
</feature>
<dbReference type="Pfam" id="PF08459">
    <property type="entry name" value="UvrC_RNaseH_dom"/>
    <property type="match status" value="1"/>
</dbReference>
<keyword evidence="4 7" id="KW-0267">Excision nuclease</keyword>
<comment type="similarity">
    <text evidence="7">Belongs to the UvrC family.</text>
</comment>
<evidence type="ECO:0000256" key="4">
    <source>
        <dbReference type="ARBA" id="ARBA00022881"/>
    </source>
</evidence>
<dbReference type="PROSITE" id="PS50151">
    <property type="entry name" value="UVR"/>
    <property type="match status" value="1"/>
</dbReference>
<comment type="subcellular location">
    <subcellularLocation>
        <location evidence="7">Cytoplasm</location>
    </subcellularLocation>
</comment>
<name>A0A2S4M2W3_9BURK</name>
<dbReference type="GO" id="GO:0006289">
    <property type="term" value="P:nucleotide-excision repair"/>
    <property type="evidence" value="ECO:0007669"/>
    <property type="project" value="UniProtKB-UniRule"/>
</dbReference>
<dbReference type="InterPro" id="IPR001943">
    <property type="entry name" value="UVR_dom"/>
</dbReference>
<dbReference type="SMART" id="SM00465">
    <property type="entry name" value="GIYc"/>
    <property type="match status" value="1"/>
</dbReference>
<evidence type="ECO:0000313" key="12">
    <source>
        <dbReference type="EMBL" id="POR49051.1"/>
    </source>
</evidence>
<evidence type="ECO:0000259" key="9">
    <source>
        <dbReference type="PROSITE" id="PS50151"/>
    </source>
</evidence>
<dbReference type="PANTHER" id="PTHR30562:SF1">
    <property type="entry name" value="UVRABC SYSTEM PROTEIN C"/>
    <property type="match status" value="1"/>
</dbReference>
<dbReference type="CDD" id="cd10434">
    <property type="entry name" value="GIY-YIG_UvrC_Cho"/>
    <property type="match status" value="1"/>
</dbReference>
<dbReference type="Gene3D" id="3.40.1440.10">
    <property type="entry name" value="GIY-YIG endonuclease"/>
    <property type="match status" value="1"/>
</dbReference>
<evidence type="ECO:0000313" key="13">
    <source>
        <dbReference type="Proteomes" id="UP000237381"/>
    </source>
</evidence>
<dbReference type="Gene3D" id="4.10.860.10">
    <property type="entry name" value="UVR domain"/>
    <property type="match status" value="1"/>
</dbReference>